<name>A0ABS8Z581_9PSEU</name>
<keyword evidence="2" id="KW-1185">Reference proteome</keyword>
<evidence type="ECO:0000313" key="2">
    <source>
        <dbReference type="Proteomes" id="UP001521150"/>
    </source>
</evidence>
<protein>
    <submittedName>
        <fullName evidence="1">STM4015 family protein</fullName>
    </submittedName>
</protein>
<organism evidence="1 2">
    <name type="scientific">Kibdelosporangium philippinense</name>
    <dbReference type="NCBI Taxonomy" id="211113"/>
    <lineage>
        <taxon>Bacteria</taxon>
        <taxon>Bacillati</taxon>
        <taxon>Actinomycetota</taxon>
        <taxon>Actinomycetes</taxon>
        <taxon>Pseudonocardiales</taxon>
        <taxon>Pseudonocardiaceae</taxon>
        <taxon>Kibdelosporangium</taxon>
    </lineage>
</organism>
<evidence type="ECO:0000313" key="1">
    <source>
        <dbReference type="EMBL" id="MCE7002587.1"/>
    </source>
</evidence>
<gene>
    <name evidence="1" type="ORF">LWC34_07045</name>
</gene>
<comment type="caution">
    <text evidence="1">The sequence shown here is derived from an EMBL/GenBank/DDBJ whole genome shotgun (WGS) entry which is preliminary data.</text>
</comment>
<dbReference type="EMBL" id="JAJVCN010000001">
    <property type="protein sequence ID" value="MCE7002587.1"/>
    <property type="molecule type" value="Genomic_DNA"/>
</dbReference>
<accession>A0ABS8Z581</accession>
<dbReference type="InterPro" id="IPR032675">
    <property type="entry name" value="LRR_dom_sf"/>
</dbReference>
<dbReference type="Proteomes" id="UP001521150">
    <property type="component" value="Unassembled WGS sequence"/>
</dbReference>
<dbReference type="RefSeq" id="WP_233723856.1">
    <property type="nucleotide sequence ID" value="NZ_JAJVCN010000001.1"/>
</dbReference>
<sequence length="316" mass="35543">MTINEHLSTFHDLDVVTFPLKTAEAWQPPAEPVAWRLAIEPWDGEESFPELWDRFMSTVDPSTVKALVIGQWGEPGEGVRVTIVIERILAAQEKFSALTGIFLGDMIFEENEISWIEQSDVTALLENLPGLTEVGIRGGDELEWKPVRHNNLQRLVIETGGLPREVVSGVAQSDLPALRELRLWLGVDEYGGNWRPEDLQPLLDGEKLPSLRVLGLQNSDKQDKVCELVASAAIVRQVQQLDLSLGILTDAGAQHLLKLTHLTELDLHHHYISEEMQQQLRSALEPAGVRVNLDDHKEPQFYDQDSEAYYYTAVSE</sequence>
<dbReference type="InterPro" id="IPR047722">
    <property type="entry name" value="STM4015-like"/>
</dbReference>
<dbReference type="SUPFAM" id="SSF52047">
    <property type="entry name" value="RNI-like"/>
    <property type="match status" value="1"/>
</dbReference>
<dbReference type="NCBIfam" id="NF038076">
    <property type="entry name" value="fam_STM4015"/>
    <property type="match status" value="1"/>
</dbReference>
<proteinExistence type="predicted"/>
<dbReference type="Gene3D" id="3.80.10.10">
    <property type="entry name" value="Ribonuclease Inhibitor"/>
    <property type="match status" value="1"/>
</dbReference>
<reference evidence="1 2" key="1">
    <citation type="submission" date="2021-12" db="EMBL/GenBank/DDBJ databases">
        <title>Genome sequence of Kibdelosporangium philippinense ATCC 49844.</title>
        <authorList>
            <person name="Fedorov E.A."/>
            <person name="Omeragic M."/>
            <person name="Shalygina K.F."/>
            <person name="Maclea K.S."/>
        </authorList>
    </citation>
    <scope>NUCLEOTIDE SEQUENCE [LARGE SCALE GENOMIC DNA]</scope>
    <source>
        <strain evidence="1 2">ATCC 49844</strain>
    </source>
</reference>